<dbReference type="NCBIfam" id="NF033521">
    <property type="entry name" value="lasso_leader_L3"/>
    <property type="match status" value="1"/>
</dbReference>
<organism evidence="1">
    <name type="scientific">uncultured Solirubrobacteraceae bacterium</name>
    <dbReference type="NCBI Taxonomy" id="1162706"/>
    <lineage>
        <taxon>Bacteria</taxon>
        <taxon>Bacillati</taxon>
        <taxon>Actinomycetota</taxon>
        <taxon>Thermoleophilia</taxon>
        <taxon>Solirubrobacterales</taxon>
        <taxon>Solirubrobacteraceae</taxon>
        <taxon>environmental samples</taxon>
    </lineage>
</organism>
<protein>
    <submittedName>
        <fullName evidence="1">Uncharacterized protein</fullName>
    </submittedName>
</protein>
<dbReference type="AlphaFoldDB" id="A0A6J4RAX2"/>
<gene>
    <name evidence="1" type="ORF">AVDCRST_MAG38-1074</name>
</gene>
<accession>A0A6J4RAX2</accession>
<proteinExistence type="predicted"/>
<name>A0A6J4RAX2_9ACTN</name>
<dbReference type="EMBL" id="CADCVJ010000072">
    <property type="protein sequence ID" value="CAA9468975.1"/>
    <property type="molecule type" value="Genomic_DNA"/>
</dbReference>
<evidence type="ECO:0000313" key="1">
    <source>
        <dbReference type="EMBL" id="CAA9468975.1"/>
    </source>
</evidence>
<sequence length="53" mass="5688">MYEKPRVQRFGTFRELTKFGPDGGSDIGSVFGIAGCSTENNRNELGCTSGGSR</sequence>
<reference evidence="1" key="1">
    <citation type="submission" date="2020-02" db="EMBL/GenBank/DDBJ databases">
        <authorList>
            <person name="Meier V. D."/>
        </authorList>
    </citation>
    <scope>NUCLEOTIDE SEQUENCE</scope>
    <source>
        <strain evidence="1">AVDCRST_MAG38</strain>
    </source>
</reference>